<feature type="disulfide bond" evidence="15">
    <location>
        <begin position="1069"/>
        <end position="1087"/>
    </location>
</feature>
<feature type="repeat" description="LDL-receptor class B" evidence="16">
    <location>
        <begin position="1579"/>
        <end position="1623"/>
    </location>
</feature>
<feature type="repeat" description="LDL-receptor class B" evidence="16">
    <location>
        <begin position="1760"/>
        <end position="1802"/>
    </location>
</feature>
<evidence type="ECO:0000256" key="4">
    <source>
        <dbReference type="ARBA" id="ARBA00022583"/>
    </source>
</evidence>
<keyword evidence="13" id="KW-0325">Glycoprotein</keyword>
<accession>A0AAG5DUP2</accession>
<dbReference type="PROSITE" id="PS51120">
    <property type="entry name" value="LDLRB"/>
    <property type="match status" value="12"/>
</dbReference>
<dbReference type="PANTHER" id="PTHR22722:SF5">
    <property type="entry name" value="LOW-DENSITY LIPOPROTEIN RECEPTOR-RELATED PROTEIN 1B"/>
    <property type="match status" value="1"/>
</dbReference>
<feature type="domain" description="EGF-like" evidence="19">
    <location>
        <begin position="4622"/>
        <end position="4658"/>
    </location>
</feature>
<feature type="disulfide bond" evidence="15">
    <location>
        <begin position="3790"/>
        <end position="3805"/>
    </location>
</feature>
<evidence type="ECO:0000259" key="19">
    <source>
        <dbReference type="PROSITE" id="PS50026"/>
    </source>
</evidence>
<feature type="disulfide bond" evidence="15">
    <location>
        <begin position="3894"/>
        <end position="3912"/>
    </location>
</feature>
<feature type="disulfide bond" evidence="14">
    <location>
        <begin position="4561"/>
        <end position="4571"/>
    </location>
</feature>
<dbReference type="PROSITE" id="PS00022">
    <property type="entry name" value="EGF_1"/>
    <property type="match status" value="6"/>
</dbReference>
<feature type="disulfide bond" evidence="15">
    <location>
        <begin position="2841"/>
        <end position="2859"/>
    </location>
</feature>
<keyword evidence="6" id="KW-0732">Signal</keyword>
<feature type="disulfide bond" evidence="15">
    <location>
        <begin position="2812"/>
        <end position="2827"/>
    </location>
</feature>
<feature type="disulfide bond" evidence="15">
    <location>
        <begin position="3570"/>
        <end position="3588"/>
    </location>
</feature>
<feature type="repeat" description="LDL-receptor class B" evidence="16">
    <location>
        <begin position="3296"/>
        <end position="3338"/>
    </location>
</feature>
<dbReference type="InterPro" id="IPR000742">
    <property type="entry name" value="EGF"/>
</dbReference>
<evidence type="ECO:0000256" key="8">
    <source>
        <dbReference type="ARBA" id="ARBA00022837"/>
    </source>
</evidence>
<feature type="disulfide bond" evidence="15">
    <location>
        <begin position="3946"/>
        <end position="3961"/>
    </location>
</feature>
<evidence type="ECO:0000256" key="16">
    <source>
        <dbReference type="PROSITE-ProRule" id="PRU00461"/>
    </source>
</evidence>
<feature type="disulfide bond" evidence="15">
    <location>
        <begin position="2715"/>
        <end position="2727"/>
    </location>
</feature>
<comment type="subcellular location">
    <subcellularLocation>
        <location evidence="1">Cell membrane</location>
        <topology evidence="1">Single-pass type I membrane protein</topology>
    </subcellularLocation>
</comment>
<feature type="transmembrane region" description="Helical" evidence="18">
    <location>
        <begin position="4755"/>
        <end position="4781"/>
    </location>
</feature>
<feature type="disulfide bond" evidence="14">
    <location>
        <begin position="4667"/>
        <end position="4677"/>
    </location>
</feature>
<feature type="disulfide bond" evidence="15">
    <location>
        <begin position="3628"/>
        <end position="3643"/>
    </location>
</feature>
<dbReference type="Gene3D" id="4.10.400.10">
    <property type="entry name" value="Low-density Lipoprotein Receptor"/>
    <property type="match status" value="27"/>
</dbReference>
<dbReference type="SMART" id="SM00179">
    <property type="entry name" value="EGF_CA"/>
    <property type="match status" value="6"/>
</dbReference>
<feature type="repeat" description="LDL-receptor class B" evidence="16">
    <location>
        <begin position="3339"/>
        <end position="3382"/>
    </location>
</feature>
<feature type="domain" description="EGF-like" evidence="19">
    <location>
        <begin position="3156"/>
        <end position="3193"/>
    </location>
</feature>
<feature type="disulfide bond" evidence="14">
    <location>
        <begin position="4431"/>
        <end position="4440"/>
    </location>
</feature>
<feature type="disulfide bond" evidence="15">
    <location>
        <begin position="2722"/>
        <end position="2740"/>
    </location>
</feature>
<sequence>MCVSRQSVNVRAGSRQRPAPYQQQRPPGKCCDFPPPATRRSIHKCAVHANAGLRFPLALLAALLLAATNVLVVVSMTAPDIDGVQISGASASATAKAGSVVTGSDVLRRVPRSPAKTSTTARPAVSAAEEPQVTCPESQFTCVVDGKCIPALWQCDTSADCSDGSDEVGCDKSHTCKADQFHCKVSNRCIASEWTCDGDVDCGVVEKYHMLDESDEDPQLCRAHRTCLPTQALCSDGKCLEIDRFCDGAWDCSNDELNCSSNDTATASAPTSACDALKCSYDCRLTPGGPRCFCAKDSQPNGSVCEDFDECQIEGICDQVCKNQPGSYQCSCTTGYVKQGNKCMAVNLPKDEPLSLLFATRNKVRKVPVNNRTSFDEVPASVNSSEGRHLWESFTRVRALEMVHRNRTFCLVRISNESRFECYSVDNTTHSWTMPRPDLFPSLDNVVDIRLDWVSGNWYFLDEEREIIFFCSPQMQHCAIAVEAFSENLRPRRMALDPTKGFLFFSRWGGHDDASIERSLLDGTNRTSIVLNKIINPLDIALDLVLQHVYWIDTHLDAVQRVNYDGSGRWFPKKRPDFLFNFQLQLALDVFERTIYLSSWKNGSVVALDGGTGRWRIVVPDASRAVHLHVFHRQKQPEVAHPCRLGNGGCDQLCIPVWKKTGVAIAQCLCSPGYRLKTKTQCVLIKRPTILLYAKSSPAMIRGLAMGIKSQEAIVPVTNIGAHITFDYHIEEQQIFFSHRLKDSPSFRIETQKYDGTGRELILESPGSCDGIAYDWLGNNIFWTDSDRNHIAVVKLGALNPQRLTLLRNLYAPKSIAVDPKQGWIYWTSWSLPSGRIDRAWMNGSMPELLVSTGERAIEWPTGLSLDTVQQRLYWCDARLSWIESVNLDGSNRVLLYDGRSQGKFPIALTVHRQLVYFADNVKGHIERFNLSDPLSVETVTIEKPQVLGMKIFDNLTQYGGNGRNACEIECPGICLNTPSAVASCKCQDGLVLSLQADGKPPLCVPFDLQHSAATCNNSTHFLCRNKIDCIEIKYTCDGDRDCGDGSDEESTPDGPCNPNCDLEHNFKCDEQRCISRVHVCDSSVDCIDESDEDYLNCPNKTCGEHFFQCTVSHRCIPSTWVCDRHLDCGPNDNSDEPDHCHQCPEFECKNSACVPFEFLCDGVDHCGDKSDESQCDLECGPNEFFCSPHGCIDQSLMCDPKLNCLNAFNECDKLPKAGDFNGTTTGSTPIRSESELKELCRQDLTVVCGSDRQCIANYNRVCQRMEFGSFNESAAECHHPDRLCRATNVCVKVAQLCDGRTDCPDGTDEGFRCAEKVCDTFHECSHTCHNAPEGAVCSCPPHLFLQPNGRDCGHDHACDAWGTCSQTCLVKGTQYRCGCVDGYTLQYDKFTCRSNNPDPAYVIFSNRQEILGVDLATLGVKSFYTSLRNTIALDFLYREDFIQIFWSDVMDDKIYRGTLKNDTLSNVEAVVQSGLSTAEGLAVDWIGMNIYWIDSNLDQIEVAKTNGSFRRTLVAGDMVNPRAIALDPMEGVLFWTDWEEGSPRLERCTMAGEDRTVIKYVGSDGGWPNGIALDYVLKRVYWIDARSDSIHTITYTGMDHHLVIKDQAVLAHPFSITVFDNYVYWTDWRTYSVIRANKWNGSDVNIIQKTQSQPFGIQVLHSSRQPNAQPNPCAVNNGGCSHLCLLSVGQRHECACPHVMRLHEDRMRCVPNEEILLFVVLTEIRGVDLQQPAHYTIPTISHQTQVVQPSVLDYDISAARLYWNDIQLNEIKSSGLSTGPIETILDTDISHSLGFAVDWISKLLYFSTGNETHSRIMVSNLHGEYVTEIASGLSLVNSLVVYPTRGMMYFATTSESPKLYELYASRMDGSERQLISNSTFFPVDKLALDFETNRLYYIAPRAGEIYYYDIGSGKIVQVLSAHQNQPPISTFTIYRDSIYYDDNQDGRIMRCNKNLCQNAVAVRNNTNGLNAIRMYHPEAQSGTNSCQKRPDGSTATGCAHLCIPVSAQSHVCRCAMGYRRDARNASRCVGMDDLLVYSIGHQLKGIGLAATPEGTMDLQPRAAGALGPLQQISMATSIDFHVAHDYVFIADTDRGSITRIKRDGSGREVIISNFEQVVDGSSVDWLGGIAVDWVADNIYWTDQKRNLIEVARLNGSLRYVVASDVENPQLLAIDPIQGYLFYVSRGTIGRMGLDGSGNFILVNRSTGISDLALDTDNQVVYWCEMLTEMIWRVDYDGNLKRLLLNSTLHNPKSIDLFAGTIFWSDAHGNINAAALASMASNRTLVESLEGSSLKDIKIFSSHKQSKTNACGVANGGCQELCLFNGTDPICACSHGQISTTDWKTCEPYENFLLYSRQSAIESIHMTDATNINGPIAEIKNATYLKNTIALSYDYDHQLIFYSDIDHSTINAVHFNGTGHRRIVTKQLTVEGLAFDVLTRVLFWTSNNEAAIRSLDLTNVSLTDPVANAALVQDVIKLRAMDKPRGIAVEPCLGMVYWTNWNQQAASIQRAYPSGYGLESIITGDIQMPNALALDYQARKLYWADALLDKIERTDYDGKHRVVLAHSTPKHPFAMAVYGDLLFWTDLTIHAVIRANKYSGSDVMLLRRDIAQPMGIVAVQKIDKECTADPCRKMNGFCEDKCMTDVHGKVVCQCTQGVLASDGQRCIPKAISNCTSSEFTCTNGNCIPFHLTCDSIKHCLDGSDELATYCSHRPCPSGYFRCNNARCIPQSQQCNHIQNCGDGSDELGCSCNNATHFRCANGQCIVKSMRCDYEPDCKDVSDELGCPVMRNCMVGFLKCANTTACYMPMWRCDGENDCWDNSDEQDCPTAIPTCPEEKFLCANGRCIPQSWRCDDEDDCNDAAPGGGALSSDEVACVKHCKPNQFKCTNTSECISNSWQCDGHPDCADGSDEGDHCSRRDCPESEFQCPTTNRCIPQAWVCDGDVDCGSTKDDEMGCDEPVLSECDNMSHTCGNGECVSVLSICDGEADCVDGSDEPLYCKEAHVGDHDDDDDDDDGDDDHRGQGGVDGDELSCSEEDQFRCSNGRCIARNLTCNVNDDCSDGSDEDIRLCRNTTLICAEPDLFRCESGACITSNLLCDGANDCGDWSDEKSCQVNECELIPFLCAHKCEDRPVGYECVCRPGFRVYANDKHLCVDVDECTEQQPRPCSQQCVNTHGSYHCLCQEGFVLRDNETCRADGDTIAPPKLIFSNRYYLREVDLGGSMTILAHNLTNAITLDFDWQEQCYYWSDVTRTVTTVKRMCGADNGTTSQQRPIEVVHRTNLKNAEGLAVDWVGRNLYWCDKGLDTIEVSKLDGRFRRVLIDQDLQKPRAIALDPFHRYMYWTDWGDRPHIGRAGMDGSNQTILITDQLGWPNALTISFETNQLFWGDAREDYIAVSDLDGQNVRILLTKQRQPSLNLHHVFAIAVWEDRIYWSDLDTKSIEYCHKFRGDGCGTLINTIHRPMDIRIFHPYRQRQPAVNPCESAGCQTLCVLSPDTADGYRCLCPDNFVLAEDGKSCIANCTAAHFQCRETFKCIPFYWRCDQQDDCGDGSDEPPNCPTFNCEAGQFQCDNRRCINPSQICDGVDQCGDLSDERDCDSFECFSSYFKCGPSAAKNTTGYCIERARRCDELPDCPNGEDELDCEPATCLFTQFRCANGGKCIDRTWVCDNVPDCNDGSDEQVCGPAATCPENEFRCSEGRCIPQSWRCDDEKDCANGEDEVENCQKPEAITCEPSSFRCNNSKCIPGRWRCDFENDCGDNSDEINCELRNCSESEFRCRDGYCIRGIRRCDNEFNCADHSDEENCNVTCGPDQFKCKNHPACISNKFKCDGDNDCIDESDEEDCKCQEGEYRCNNGKCILSSWVCDGIDDCLDNSDEMGEYCKQHGCHKRAFRCANRNCIRKSLLCDNKDDCGDNSDEKSGLCQKCPPNSFRCSSDSKCIDSALRCDQTPHCLDESDEIGCIKTGCGFGACSQICVEKKGHYNCRCGEGYVKGGPGRNATCVAVDEQGILLVASESDFRSLYVDTPVMGYLQTSSLKIDRFDFAITRHNITLFWIDSYDTSINKILMDTKVKDGDGDRPPTGGKRLARRDLLPQTPAPAPPSYDRIKTLDGKHSSVVLKDDDIVPAAIACDWLTERLYVINKKRSNIFVMSYNGTNRTTLTATGKHPIDLVVDPATGTMVWSIMETIISSGMDGHGKRKLVHTNVEWASGLAIDTATKRLYWADYRKSTIETCLLLTGTDRHVIAELHEYSKPKQLDLFEDSVYVILYNQNILKLNKYGRDNGTYMNEEAHGGGAGGYRSSDVHFIHPLKHDHGVPNPCVINPCPESTLCLLSTENRLKRSCVCTDARPRPVLDEKHSEEVRECLEAAPPATPRCQLHCNNGTCVLGPDGQPRCECTSNYDGKYCDHYVCSGYCKNKGFCVIVNKEPKCSCQPEWTGKRCDISTNKCQRYCHNGGNCTIVQRDGGALRCTCPDGYGGERCEHCTNLRCENGGVCRKTMADRNQCQCAEGFEGHNCETNRCTGYCENGGTCTIEQGALKCSCPVGPELPYSISGDRCQYRGCADLCRNGGDCVPGERPYCKCRQGYDGPYCEHDLCELPEETRPRYCATIRPMPAEPSTPHPPSSSCNSFSCNNGGHCLEVRGAPICNCTMQYAGEHCESYVMYRNPCNNFCYNNGICRLDLFSSTNGTYIPSCVCIGEWTGERCDRPPSCVGECGTCVEGSSINECTCEDDRISICLREVSLSELEGAEPNGSSYTLSVLAIVLFVMLIIAAGFGGTLYGLKKRRTGQPFLHARLTDNVEITNPMYLGDADEGPAFVHDDDKVHFGNPVYEQMYAGSVNVHSDSSTLAGNSAHPLLNVTSTAPEEKKGLLQQDDTIAADLL</sequence>
<evidence type="ECO:0000256" key="7">
    <source>
        <dbReference type="ARBA" id="ARBA00022737"/>
    </source>
</evidence>
<evidence type="ECO:0000256" key="10">
    <source>
        <dbReference type="ARBA" id="ARBA00023136"/>
    </source>
</evidence>
<dbReference type="GO" id="GO:0043235">
    <property type="term" value="C:receptor complex"/>
    <property type="evidence" value="ECO:0007669"/>
    <property type="project" value="TreeGrafter"/>
</dbReference>
<keyword evidence="10 18" id="KW-0472">Membrane</keyword>
<organism evidence="20 21">
    <name type="scientific">Anopheles atroparvus</name>
    <name type="common">European mosquito</name>
    <dbReference type="NCBI Taxonomy" id="41427"/>
    <lineage>
        <taxon>Eukaryota</taxon>
        <taxon>Metazoa</taxon>
        <taxon>Ecdysozoa</taxon>
        <taxon>Arthropoda</taxon>
        <taxon>Hexapoda</taxon>
        <taxon>Insecta</taxon>
        <taxon>Pterygota</taxon>
        <taxon>Neoptera</taxon>
        <taxon>Endopterygota</taxon>
        <taxon>Diptera</taxon>
        <taxon>Nematocera</taxon>
        <taxon>Culicoidea</taxon>
        <taxon>Culicidae</taxon>
        <taxon>Anophelinae</taxon>
        <taxon>Anopheles</taxon>
    </lineage>
</organism>
<dbReference type="PROSITE" id="PS01186">
    <property type="entry name" value="EGF_2"/>
    <property type="match status" value="3"/>
</dbReference>
<feature type="disulfide bond" evidence="14">
    <location>
        <begin position="4506"/>
        <end position="4515"/>
    </location>
</feature>
<feature type="disulfide bond" evidence="14">
    <location>
        <begin position="4410"/>
        <end position="4420"/>
    </location>
</feature>
<dbReference type="FunFam" id="2.120.10.30:FF:000035">
    <property type="entry name" value="Low-density lipoprotein receptor-related protein 2"/>
    <property type="match status" value="1"/>
</dbReference>
<feature type="disulfide bond" evidence="15">
    <location>
        <begin position="3771"/>
        <end position="3783"/>
    </location>
</feature>
<dbReference type="InterPro" id="IPR000033">
    <property type="entry name" value="LDLR_classB_rpt"/>
</dbReference>
<dbReference type="GO" id="GO:0005509">
    <property type="term" value="F:calcium ion binding"/>
    <property type="evidence" value="ECO:0007669"/>
    <property type="project" value="InterPro"/>
</dbReference>
<protein>
    <recommendedName>
        <fullName evidence="19">EGF-like domain-containing protein</fullName>
    </recommendedName>
</protein>
<dbReference type="Proteomes" id="UP000075880">
    <property type="component" value="Unassembled WGS sequence"/>
</dbReference>
<feature type="domain" description="EGF-like" evidence="19">
    <location>
        <begin position="4443"/>
        <end position="4481"/>
    </location>
</feature>
<dbReference type="InterPro" id="IPR011042">
    <property type="entry name" value="6-blade_b-propeller_TolB-like"/>
</dbReference>
<feature type="disulfide bond" evidence="15">
    <location>
        <begin position="2759"/>
        <end position="2777"/>
    </location>
</feature>
<dbReference type="PROSITE" id="PS50068">
    <property type="entry name" value="LDLRA_2"/>
    <property type="match status" value="28"/>
</dbReference>
<reference evidence="20" key="1">
    <citation type="submission" date="2024-04" db="UniProtKB">
        <authorList>
            <consortium name="EnsemblMetazoa"/>
        </authorList>
    </citation>
    <scope>IDENTIFICATION</scope>
    <source>
        <strain evidence="20">EBRO</strain>
    </source>
</reference>
<feature type="disulfide bond" evidence="15">
    <location>
        <begin position="2965"/>
        <end position="2977"/>
    </location>
</feature>
<dbReference type="InterPro" id="IPR036055">
    <property type="entry name" value="LDL_receptor-like_sf"/>
</dbReference>
<feature type="disulfide bond" evidence="14">
    <location>
        <begin position="4447"/>
        <end position="4457"/>
    </location>
</feature>
<feature type="disulfide bond" evidence="15">
    <location>
        <begin position="3829"/>
        <end position="3844"/>
    </location>
</feature>
<feature type="repeat" description="LDL-receptor class B" evidence="16">
    <location>
        <begin position="2219"/>
        <end position="2261"/>
    </location>
</feature>
<feature type="repeat" description="LDL-receptor class B" evidence="16">
    <location>
        <begin position="871"/>
        <end position="915"/>
    </location>
</feature>
<feature type="region of interest" description="Disordered" evidence="17">
    <location>
        <begin position="3004"/>
        <end position="3032"/>
    </location>
</feature>
<feature type="disulfide bond" evidence="15">
    <location>
        <begin position="3689"/>
        <end position="3701"/>
    </location>
</feature>
<dbReference type="SMART" id="SM00135">
    <property type="entry name" value="LY"/>
    <property type="match status" value="33"/>
</dbReference>
<evidence type="ECO:0000256" key="15">
    <source>
        <dbReference type="PROSITE-ProRule" id="PRU00124"/>
    </source>
</evidence>
<feature type="disulfide bond" evidence="15">
    <location>
        <begin position="3668"/>
        <end position="3683"/>
    </location>
</feature>
<dbReference type="Gene3D" id="2.120.10.30">
    <property type="entry name" value="TolB, C-terminal domain"/>
    <property type="match status" value="8"/>
</dbReference>
<feature type="disulfide bond" evidence="14">
    <location>
        <begin position="4471"/>
        <end position="4480"/>
    </location>
</feature>
<dbReference type="PROSITE" id="PS01187">
    <property type="entry name" value="EGF_CA"/>
    <property type="match status" value="2"/>
</dbReference>
<dbReference type="Pfam" id="PF14670">
    <property type="entry name" value="FXa_inhibition"/>
    <property type="match status" value="1"/>
</dbReference>
<feature type="repeat" description="LDL-receptor class B" evidence="16">
    <location>
        <begin position="1489"/>
        <end position="1531"/>
    </location>
</feature>
<dbReference type="CDD" id="cd00112">
    <property type="entry name" value="LDLa"/>
    <property type="match status" value="27"/>
</dbReference>
<dbReference type="GO" id="GO:0006898">
    <property type="term" value="P:receptor-mediated endocytosis"/>
    <property type="evidence" value="ECO:0007669"/>
    <property type="project" value="TreeGrafter"/>
</dbReference>
<keyword evidence="4" id="KW-0254">Endocytosis</keyword>
<dbReference type="PRINTS" id="PR00261">
    <property type="entry name" value="LDLRECEPTOR"/>
</dbReference>
<feature type="disulfide bond" evidence="15">
    <location>
        <begin position="2972"/>
        <end position="2990"/>
    </location>
</feature>
<dbReference type="CDD" id="cd00054">
    <property type="entry name" value="EGF_CA"/>
    <property type="match status" value="2"/>
</dbReference>
<feature type="domain" description="EGF-like" evidence="19">
    <location>
        <begin position="4663"/>
        <end position="4705"/>
    </location>
</feature>
<feature type="disulfide bond" evidence="15">
    <location>
        <begin position="3846"/>
        <end position="3858"/>
    </location>
</feature>
<feature type="domain" description="EGF-like" evidence="19">
    <location>
        <begin position="4557"/>
        <end position="4591"/>
    </location>
</feature>
<feature type="repeat" description="LDL-receptor class B" evidence="16">
    <location>
        <begin position="779"/>
        <end position="822"/>
    </location>
</feature>
<feature type="disulfide bond" evidence="15">
    <location>
        <begin position="3887"/>
        <end position="3899"/>
    </location>
</feature>
<dbReference type="InterPro" id="IPR001881">
    <property type="entry name" value="EGF-like_Ca-bd_dom"/>
</dbReference>
<dbReference type="FunFam" id="2.10.25.10:FF:000009">
    <property type="entry name" value="Low-density lipoprotein receptor isoform 1"/>
    <property type="match status" value="1"/>
</dbReference>
<dbReference type="Pfam" id="PF00057">
    <property type="entry name" value="Ldl_recept_a"/>
    <property type="match status" value="26"/>
</dbReference>
<feature type="repeat" description="LDL-receptor class B" evidence="16">
    <location>
        <begin position="2494"/>
        <end position="2538"/>
    </location>
</feature>
<dbReference type="PROSITE" id="PS50026">
    <property type="entry name" value="EGF_3"/>
    <property type="match status" value="7"/>
</dbReference>
<dbReference type="PROSITE" id="PS01209">
    <property type="entry name" value="LDLRA_1"/>
    <property type="match status" value="16"/>
</dbReference>
<evidence type="ECO:0000256" key="5">
    <source>
        <dbReference type="ARBA" id="ARBA00022692"/>
    </source>
</evidence>
<evidence type="ECO:0000313" key="20">
    <source>
        <dbReference type="EnsemblMetazoa" id="ENSAATROPP014514"/>
    </source>
</evidence>
<comment type="caution">
    <text evidence="14">Lacks conserved residue(s) required for the propagation of feature annotation.</text>
</comment>
<dbReference type="PROSITE" id="PS00010">
    <property type="entry name" value="ASX_HYDROXYL"/>
    <property type="match status" value="2"/>
</dbReference>
<evidence type="ECO:0000256" key="3">
    <source>
        <dbReference type="ARBA" id="ARBA00022536"/>
    </source>
</evidence>
<evidence type="ECO:0000256" key="18">
    <source>
        <dbReference type="SAM" id="Phobius"/>
    </source>
</evidence>
<keyword evidence="9 18" id="KW-1133">Transmembrane helix</keyword>
<dbReference type="InterPro" id="IPR023415">
    <property type="entry name" value="LDLR_class-A_CS"/>
</dbReference>
<keyword evidence="7" id="KW-0677">Repeat</keyword>
<evidence type="ECO:0000256" key="17">
    <source>
        <dbReference type="SAM" id="MobiDB-lite"/>
    </source>
</evidence>
<feature type="compositionally biased region" description="Acidic residues" evidence="17">
    <location>
        <begin position="3008"/>
        <end position="3018"/>
    </location>
</feature>
<dbReference type="InterPro" id="IPR000152">
    <property type="entry name" value="EGF-type_Asp/Asn_hydroxyl_site"/>
</dbReference>
<dbReference type="FunFam" id="4.10.400.10:FF:000007">
    <property type="entry name" value="Low density lipoprotein receptor-related protein 1"/>
    <property type="match status" value="1"/>
</dbReference>
<dbReference type="EnsemblMetazoa" id="ENSAATROPT016511">
    <property type="protein sequence ID" value="ENSAATROPP014514"/>
    <property type="gene ID" value="ENSAATROPG013510"/>
</dbReference>
<feature type="disulfide bond" evidence="15">
    <location>
        <begin position="3751"/>
        <end position="3766"/>
    </location>
</feature>
<dbReference type="SUPFAM" id="SSF57196">
    <property type="entry name" value="EGF/Laminin"/>
    <property type="match status" value="3"/>
</dbReference>
<feature type="disulfide bond" evidence="15">
    <location>
        <begin position="2734"/>
        <end position="2749"/>
    </location>
</feature>
<feature type="disulfide bond" evidence="15">
    <location>
        <begin position="3042"/>
        <end position="3060"/>
    </location>
</feature>
<feature type="domain" description="EGF-like" evidence="19">
    <location>
        <begin position="4406"/>
        <end position="4441"/>
    </location>
</feature>
<dbReference type="SMART" id="SM00192">
    <property type="entry name" value="LDLa"/>
    <property type="match status" value="30"/>
</dbReference>
<dbReference type="SUPFAM" id="SSF63825">
    <property type="entry name" value="YWTD domain"/>
    <property type="match status" value="8"/>
</dbReference>
<evidence type="ECO:0000256" key="13">
    <source>
        <dbReference type="ARBA" id="ARBA00023180"/>
    </source>
</evidence>
<name>A0AAG5DUP2_ANOAO</name>
<evidence type="ECO:0000256" key="12">
    <source>
        <dbReference type="ARBA" id="ARBA00023170"/>
    </source>
</evidence>
<feature type="repeat" description="LDL-receptor class B" evidence="16">
    <location>
        <begin position="2137"/>
        <end position="2178"/>
    </location>
</feature>
<feature type="disulfide bond" evidence="15">
    <location>
        <begin position="2834"/>
        <end position="2846"/>
    </location>
</feature>
<feature type="disulfide bond" evidence="15">
    <location>
        <begin position="3696"/>
        <end position="3714"/>
    </location>
</feature>
<feature type="compositionally biased region" description="Low complexity" evidence="17">
    <location>
        <begin position="15"/>
        <end position="27"/>
    </location>
</feature>
<feature type="disulfide bond" evidence="15">
    <location>
        <begin position="3563"/>
        <end position="3575"/>
    </location>
</feature>
<dbReference type="PANTHER" id="PTHR22722">
    <property type="entry name" value="LOW-DENSITY LIPOPROTEIN RECEPTOR-RELATED PROTEIN 2-RELATED"/>
    <property type="match status" value="1"/>
</dbReference>
<feature type="disulfide bond" evidence="15">
    <location>
        <begin position="1149"/>
        <end position="1167"/>
    </location>
</feature>
<dbReference type="InterPro" id="IPR049883">
    <property type="entry name" value="NOTCH1_EGF-like"/>
</dbReference>
<dbReference type="FunFam" id="4.10.400.10:FF:000119">
    <property type="entry name" value="Suppressor of tumorigenicity 14 protein homolog"/>
    <property type="match status" value="1"/>
</dbReference>
<dbReference type="Pfam" id="PF07645">
    <property type="entry name" value="EGF_CA"/>
    <property type="match status" value="2"/>
</dbReference>
<feature type="disulfide bond" evidence="15">
    <location>
        <begin position="3739"/>
        <end position="3757"/>
    </location>
</feature>
<feature type="transmembrane region" description="Helical" evidence="18">
    <location>
        <begin position="57"/>
        <end position="78"/>
    </location>
</feature>
<feature type="disulfide bond" evidence="15">
    <location>
        <begin position="3098"/>
        <end position="3113"/>
    </location>
</feature>
<dbReference type="Pfam" id="PF00058">
    <property type="entry name" value="Ldl_recept_b"/>
    <property type="match status" value="6"/>
</dbReference>
<evidence type="ECO:0000313" key="21">
    <source>
        <dbReference type="Proteomes" id="UP000075880"/>
    </source>
</evidence>
<feature type="disulfide bond" evidence="15">
    <location>
        <begin position="2681"/>
        <end position="2699"/>
    </location>
</feature>
<feature type="region of interest" description="Disordered" evidence="17">
    <location>
        <begin position="1"/>
        <end position="29"/>
    </location>
</feature>
<evidence type="ECO:0000256" key="14">
    <source>
        <dbReference type="PROSITE-ProRule" id="PRU00076"/>
    </source>
</evidence>
<feature type="disulfide bond" evidence="15">
    <location>
        <begin position="3732"/>
        <end position="3744"/>
    </location>
</feature>
<feature type="disulfide bond" evidence="14">
    <location>
        <begin position="4695"/>
        <end position="4704"/>
    </location>
</feature>
<feature type="disulfide bond" evidence="14">
    <location>
        <begin position="4648"/>
        <end position="4657"/>
    </location>
</feature>
<keyword evidence="8" id="KW-0106">Calcium</keyword>
<evidence type="ECO:0000256" key="11">
    <source>
        <dbReference type="ARBA" id="ARBA00023157"/>
    </source>
</evidence>
<dbReference type="InterPro" id="IPR051221">
    <property type="entry name" value="LDLR-related"/>
</dbReference>
<evidence type="ECO:0000256" key="1">
    <source>
        <dbReference type="ARBA" id="ARBA00004251"/>
    </source>
</evidence>
<dbReference type="FunFam" id="2.120.10.30:FF:000241">
    <property type="entry name" value="Low-density lipoprotein receptor-related protein 6"/>
    <property type="match status" value="5"/>
</dbReference>
<keyword evidence="11 14" id="KW-1015">Disulfide bond</keyword>
<proteinExistence type="predicted"/>
<evidence type="ECO:0000256" key="9">
    <source>
        <dbReference type="ARBA" id="ARBA00022989"/>
    </source>
</evidence>
<feature type="disulfide bond" evidence="15">
    <location>
        <begin position="1161"/>
        <end position="1176"/>
    </location>
</feature>
<feature type="disulfide bond" evidence="15">
    <location>
        <begin position="3778"/>
        <end position="3796"/>
    </location>
</feature>
<keyword evidence="12" id="KW-0675">Receptor</keyword>
<feature type="disulfide bond" evidence="15">
    <location>
        <begin position="3086"/>
        <end position="3104"/>
    </location>
</feature>
<dbReference type="GO" id="GO:0016324">
    <property type="term" value="C:apical plasma membrane"/>
    <property type="evidence" value="ECO:0007669"/>
    <property type="project" value="TreeGrafter"/>
</dbReference>
<feature type="disulfide bond" evidence="15">
    <location>
        <begin position="3853"/>
        <end position="3871"/>
    </location>
</feature>
<dbReference type="InterPro" id="IPR009030">
    <property type="entry name" value="Growth_fac_rcpt_cys_sf"/>
</dbReference>
<feature type="repeat" description="LDL-receptor class B" evidence="16">
    <location>
        <begin position="2539"/>
        <end position="2581"/>
    </location>
</feature>
<feature type="repeat" description="LDL-receptor class B" evidence="16">
    <location>
        <begin position="823"/>
        <end position="870"/>
    </location>
</feature>
<keyword evidence="3 14" id="KW-0245">EGF-like domain</keyword>
<dbReference type="SUPFAM" id="SSF57424">
    <property type="entry name" value="LDL receptor-like module"/>
    <property type="match status" value="26"/>
</dbReference>
<dbReference type="InterPro" id="IPR018097">
    <property type="entry name" value="EGF_Ca-bd_CS"/>
</dbReference>
<keyword evidence="2" id="KW-1003">Cell membrane</keyword>
<feature type="disulfide bond" evidence="15">
    <location>
        <begin position="2771"/>
        <end position="2786"/>
    </location>
</feature>
<feature type="disulfide bond" evidence="14">
    <location>
        <begin position="4581"/>
        <end position="4590"/>
    </location>
</feature>
<dbReference type="GO" id="GO:0042562">
    <property type="term" value="F:hormone binding"/>
    <property type="evidence" value="ECO:0007669"/>
    <property type="project" value="TreeGrafter"/>
</dbReference>
<evidence type="ECO:0000256" key="6">
    <source>
        <dbReference type="ARBA" id="ARBA00022729"/>
    </source>
</evidence>
<dbReference type="FunFam" id="4.10.400.10:FF:000034">
    <property type="entry name" value="Low-density lipoprotein receptor-related protein 2"/>
    <property type="match status" value="1"/>
</dbReference>
<keyword evidence="5 18" id="KW-0812">Transmembrane</keyword>
<feature type="disulfide bond" evidence="15">
    <location>
        <begin position="3582"/>
        <end position="3597"/>
    </location>
</feature>
<dbReference type="SMART" id="SM00181">
    <property type="entry name" value="EGF"/>
    <property type="match status" value="27"/>
</dbReference>
<dbReference type="Gene3D" id="2.10.25.10">
    <property type="entry name" value="Laminin"/>
    <property type="match status" value="10"/>
</dbReference>
<feature type="domain" description="EGF-like" evidence="19">
    <location>
        <begin position="4482"/>
        <end position="4516"/>
    </location>
</feature>
<feature type="disulfide bond" evidence="15">
    <location>
        <begin position="155"/>
        <end position="170"/>
    </location>
</feature>
<dbReference type="InterPro" id="IPR002172">
    <property type="entry name" value="LDrepeatLR_classA_rpt"/>
</dbReference>
<dbReference type="SUPFAM" id="SSF57184">
    <property type="entry name" value="Growth factor receptor domain"/>
    <property type="match status" value="2"/>
</dbReference>
<evidence type="ECO:0000256" key="2">
    <source>
        <dbReference type="ARBA" id="ARBA00022475"/>
    </source>
</evidence>
<feature type="disulfide bond" evidence="15">
    <location>
        <begin position="2674"/>
        <end position="2686"/>
    </location>
</feature>
<keyword evidence="21" id="KW-1185">Reference proteome</keyword>